<dbReference type="AlphaFoldDB" id="A0A9Q3PB19"/>
<name>A0A9Q3PB19_9BASI</name>
<sequence>MDLPPSSYDESMKELWDEEIEAVIKVVPSVYHQFLDAFFKSKAETLPPHHACDRHIDLEGSLPPVFVISSLSNQESDTLRA</sequence>
<reference evidence="1" key="1">
    <citation type="submission" date="2021-03" db="EMBL/GenBank/DDBJ databases">
        <title>Draft genome sequence of rust myrtle Austropuccinia psidii MF-1, a brazilian biotype.</title>
        <authorList>
            <person name="Quecine M.C."/>
            <person name="Pachon D.M.R."/>
            <person name="Bonatelli M.L."/>
            <person name="Correr F.H."/>
            <person name="Franceschini L.M."/>
            <person name="Leite T.F."/>
            <person name="Margarido G.R.A."/>
            <person name="Almeida C.A."/>
            <person name="Ferrarezi J.A."/>
            <person name="Labate C.A."/>
        </authorList>
    </citation>
    <scope>NUCLEOTIDE SEQUENCE</scope>
    <source>
        <strain evidence="1">MF-1</strain>
    </source>
</reference>
<evidence type="ECO:0000313" key="2">
    <source>
        <dbReference type="Proteomes" id="UP000765509"/>
    </source>
</evidence>
<dbReference type="Proteomes" id="UP000765509">
    <property type="component" value="Unassembled WGS sequence"/>
</dbReference>
<proteinExistence type="predicted"/>
<protein>
    <submittedName>
        <fullName evidence="1">Uncharacterized protein</fullName>
    </submittedName>
</protein>
<gene>
    <name evidence="1" type="ORF">O181_095288</name>
</gene>
<accession>A0A9Q3PB19</accession>
<keyword evidence="2" id="KW-1185">Reference proteome</keyword>
<dbReference type="EMBL" id="AVOT02062618">
    <property type="protein sequence ID" value="MBW0555573.1"/>
    <property type="molecule type" value="Genomic_DNA"/>
</dbReference>
<organism evidence="1 2">
    <name type="scientific">Austropuccinia psidii MF-1</name>
    <dbReference type="NCBI Taxonomy" id="1389203"/>
    <lineage>
        <taxon>Eukaryota</taxon>
        <taxon>Fungi</taxon>
        <taxon>Dikarya</taxon>
        <taxon>Basidiomycota</taxon>
        <taxon>Pucciniomycotina</taxon>
        <taxon>Pucciniomycetes</taxon>
        <taxon>Pucciniales</taxon>
        <taxon>Sphaerophragmiaceae</taxon>
        <taxon>Austropuccinia</taxon>
    </lineage>
</organism>
<dbReference type="OrthoDB" id="3036073at2759"/>
<comment type="caution">
    <text evidence="1">The sequence shown here is derived from an EMBL/GenBank/DDBJ whole genome shotgun (WGS) entry which is preliminary data.</text>
</comment>
<evidence type="ECO:0000313" key="1">
    <source>
        <dbReference type="EMBL" id="MBW0555573.1"/>
    </source>
</evidence>